<evidence type="ECO:0000256" key="1">
    <source>
        <dbReference type="ARBA" id="ARBA00022448"/>
    </source>
</evidence>
<evidence type="ECO:0000313" key="11">
    <source>
        <dbReference type="Proteomes" id="UP000198931"/>
    </source>
</evidence>
<evidence type="ECO:0000256" key="6">
    <source>
        <dbReference type="ARBA" id="ARBA00023004"/>
    </source>
</evidence>
<dbReference type="GO" id="GO:0016020">
    <property type="term" value="C:membrane"/>
    <property type="evidence" value="ECO:0007669"/>
    <property type="project" value="InterPro"/>
</dbReference>
<keyword evidence="5 10" id="KW-0067">ATP-binding</keyword>
<accession>A0A1I3E550</accession>
<keyword evidence="8" id="KW-0472">Membrane</keyword>
<dbReference type="Proteomes" id="UP000198931">
    <property type="component" value="Unassembled WGS sequence"/>
</dbReference>
<dbReference type="InterPro" id="IPR017871">
    <property type="entry name" value="ABC_transporter-like_CS"/>
</dbReference>
<dbReference type="PANTHER" id="PTHR42781">
    <property type="entry name" value="SPERMIDINE/PUTRESCINE IMPORT ATP-BINDING PROTEIN POTA"/>
    <property type="match status" value="1"/>
</dbReference>
<dbReference type="Pfam" id="PF00005">
    <property type="entry name" value="ABC_tran"/>
    <property type="match status" value="1"/>
</dbReference>
<dbReference type="GO" id="GO:0016887">
    <property type="term" value="F:ATP hydrolysis activity"/>
    <property type="evidence" value="ECO:0007669"/>
    <property type="project" value="InterPro"/>
</dbReference>
<dbReference type="AlphaFoldDB" id="A0A1I3E550"/>
<evidence type="ECO:0000256" key="3">
    <source>
        <dbReference type="ARBA" id="ARBA00022496"/>
    </source>
</evidence>
<feature type="domain" description="ABC transporter" evidence="9">
    <location>
        <begin position="1"/>
        <end position="234"/>
    </location>
</feature>
<sequence>MINLNLQKKLDSENGMMNLDIKMTIEKGSFTTLYGDSGAGKTSVLRMFAGLMQPEKGSILIDDAILFSSEKNINLKSQKRNIGFLFQDHALFPNMTVRENLLYALDKGQNEKIVNELIALIELKELQNKKPENLSGGQKQRVALARTLVRQPKILLLDEPFSALDFKMRLKLQDYVLKIHKQYKLTTILVSHSISEIVKMADQIFILENGSIKENGKPIDIFSNKKVSGKFQFTGEVINIKKEGFLNIITVLIEKNFVKIIAEDSDLVDISIGDFVNVASKAFNPIIQKIR</sequence>
<keyword evidence="11" id="KW-1185">Reference proteome</keyword>
<organism evidence="10 11">
    <name type="scientific">Halpernia frigidisoli</name>
    <dbReference type="NCBI Taxonomy" id="1125876"/>
    <lineage>
        <taxon>Bacteria</taxon>
        <taxon>Pseudomonadati</taxon>
        <taxon>Bacteroidota</taxon>
        <taxon>Flavobacteriia</taxon>
        <taxon>Flavobacteriales</taxon>
        <taxon>Weeksellaceae</taxon>
        <taxon>Chryseobacterium group</taxon>
        <taxon>Halpernia</taxon>
    </lineage>
</organism>
<dbReference type="RefSeq" id="WP_090078909.1">
    <property type="nucleotide sequence ID" value="NZ_FOQT01000001.1"/>
</dbReference>
<dbReference type="PANTHER" id="PTHR42781:SF4">
    <property type="entry name" value="SPERMIDINE_PUTRESCINE IMPORT ATP-BINDING PROTEIN POTA"/>
    <property type="match status" value="1"/>
</dbReference>
<dbReference type="InterPro" id="IPR003439">
    <property type="entry name" value="ABC_transporter-like_ATP-bd"/>
</dbReference>
<dbReference type="GO" id="GO:0015408">
    <property type="term" value="F:ABC-type ferric iron transporter activity"/>
    <property type="evidence" value="ECO:0007669"/>
    <property type="project" value="InterPro"/>
</dbReference>
<dbReference type="Gene3D" id="3.40.50.300">
    <property type="entry name" value="P-loop containing nucleotide triphosphate hydrolases"/>
    <property type="match status" value="1"/>
</dbReference>
<keyword evidence="2" id="KW-1003">Cell membrane</keyword>
<dbReference type="PROSITE" id="PS50893">
    <property type="entry name" value="ABC_TRANSPORTER_2"/>
    <property type="match status" value="1"/>
</dbReference>
<dbReference type="GO" id="GO:0005524">
    <property type="term" value="F:ATP binding"/>
    <property type="evidence" value="ECO:0007669"/>
    <property type="project" value="UniProtKB-KW"/>
</dbReference>
<dbReference type="InterPro" id="IPR050093">
    <property type="entry name" value="ABC_SmlMolc_Importer"/>
</dbReference>
<keyword evidence="7" id="KW-0406">Ion transport</keyword>
<dbReference type="InterPro" id="IPR027417">
    <property type="entry name" value="P-loop_NTPase"/>
</dbReference>
<dbReference type="PROSITE" id="PS00211">
    <property type="entry name" value="ABC_TRANSPORTER_1"/>
    <property type="match status" value="1"/>
</dbReference>
<evidence type="ECO:0000259" key="9">
    <source>
        <dbReference type="PROSITE" id="PS50893"/>
    </source>
</evidence>
<dbReference type="STRING" id="1125876.SAMN05443292_0884"/>
<name>A0A1I3E550_9FLAO</name>
<evidence type="ECO:0000256" key="5">
    <source>
        <dbReference type="ARBA" id="ARBA00022840"/>
    </source>
</evidence>
<evidence type="ECO:0000256" key="7">
    <source>
        <dbReference type="ARBA" id="ARBA00023065"/>
    </source>
</evidence>
<dbReference type="InterPro" id="IPR003593">
    <property type="entry name" value="AAA+_ATPase"/>
</dbReference>
<keyword evidence="1" id="KW-0813">Transport</keyword>
<evidence type="ECO:0000256" key="4">
    <source>
        <dbReference type="ARBA" id="ARBA00022741"/>
    </source>
</evidence>
<evidence type="ECO:0000256" key="2">
    <source>
        <dbReference type="ARBA" id="ARBA00022475"/>
    </source>
</evidence>
<dbReference type="CDD" id="cd03259">
    <property type="entry name" value="ABC_Carb_Solutes_like"/>
    <property type="match status" value="1"/>
</dbReference>
<gene>
    <name evidence="10" type="ORF">SAMN05443292_0884</name>
</gene>
<protein>
    <submittedName>
        <fullName evidence="10">Molybdate transport system ATP-binding protein</fullName>
    </submittedName>
</protein>
<reference evidence="10 11" key="1">
    <citation type="submission" date="2016-10" db="EMBL/GenBank/DDBJ databases">
        <authorList>
            <person name="de Groot N.N."/>
        </authorList>
    </citation>
    <scope>NUCLEOTIDE SEQUENCE [LARGE SCALE GENOMIC DNA]</scope>
    <source>
        <strain evidence="10 11">DSM 26000</strain>
    </source>
</reference>
<evidence type="ECO:0000256" key="8">
    <source>
        <dbReference type="ARBA" id="ARBA00023136"/>
    </source>
</evidence>
<dbReference type="SMART" id="SM00382">
    <property type="entry name" value="AAA"/>
    <property type="match status" value="1"/>
</dbReference>
<proteinExistence type="predicted"/>
<dbReference type="EMBL" id="FOQT01000001">
    <property type="protein sequence ID" value="SFH94110.1"/>
    <property type="molecule type" value="Genomic_DNA"/>
</dbReference>
<keyword evidence="6" id="KW-0408">Iron</keyword>
<dbReference type="SUPFAM" id="SSF52540">
    <property type="entry name" value="P-loop containing nucleoside triphosphate hydrolases"/>
    <property type="match status" value="1"/>
</dbReference>
<evidence type="ECO:0000313" key="10">
    <source>
        <dbReference type="EMBL" id="SFH94110.1"/>
    </source>
</evidence>
<keyword evidence="4" id="KW-0547">Nucleotide-binding</keyword>
<dbReference type="OrthoDB" id="9802264at2"/>
<keyword evidence="3" id="KW-0410">Iron transport</keyword>
<dbReference type="InterPro" id="IPR015853">
    <property type="entry name" value="ABC_transpr_FbpC"/>
</dbReference>